<dbReference type="AlphaFoldDB" id="L5LK30"/>
<reference evidence="3" key="1">
    <citation type="journal article" date="2013" name="Science">
        <title>Comparative analysis of bat genomes provides insight into the evolution of flight and immunity.</title>
        <authorList>
            <person name="Zhang G."/>
            <person name="Cowled C."/>
            <person name="Shi Z."/>
            <person name="Huang Z."/>
            <person name="Bishop-Lilly K.A."/>
            <person name="Fang X."/>
            <person name="Wynne J.W."/>
            <person name="Xiong Z."/>
            <person name="Baker M.L."/>
            <person name="Zhao W."/>
            <person name="Tachedjian M."/>
            <person name="Zhu Y."/>
            <person name="Zhou P."/>
            <person name="Jiang X."/>
            <person name="Ng J."/>
            <person name="Yang L."/>
            <person name="Wu L."/>
            <person name="Xiao J."/>
            <person name="Feng Y."/>
            <person name="Chen Y."/>
            <person name="Sun X."/>
            <person name="Zhang Y."/>
            <person name="Marsh G.A."/>
            <person name="Crameri G."/>
            <person name="Broder C.C."/>
            <person name="Frey K.G."/>
            <person name="Wang L.F."/>
            <person name="Wang J."/>
        </authorList>
    </citation>
    <scope>NUCLEOTIDE SEQUENCE [LARGE SCALE GENOMIC DNA]</scope>
</reference>
<protein>
    <submittedName>
        <fullName evidence="2">Importin-4</fullName>
    </submittedName>
</protein>
<name>L5LK30_MYODS</name>
<dbReference type="Proteomes" id="UP000010556">
    <property type="component" value="Unassembled WGS sequence"/>
</dbReference>
<feature type="compositionally biased region" description="Acidic residues" evidence="1">
    <location>
        <begin position="38"/>
        <end position="51"/>
    </location>
</feature>
<evidence type="ECO:0000313" key="3">
    <source>
        <dbReference type="Proteomes" id="UP000010556"/>
    </source>
</evidence>
<evidence type="ECO:0000313" key="2">
    <source>
        <dbReference type="EMBL" id="ELK26231.1"/>
    </source>
</evidence>
<proteinExistence type="predicted"/>
<dbReference type="EMBL" id="KB111205">
    <property type="protein sequence ID" value="ELK26231.1"/>
    <property type="molecule type" value="Genomic_DNA"/>
</dbReference>
<feature type="region of interest" description="Disordered" evidence="1">
    <location>
        <begin position="31"/>
        <end position="53"/>
    </location>
</feature>
<accession>L5LK30</accession>
<sequence>MGEGLAPYLPEIPTLMLLSCVPEGLVPQNDSSGSFLPFDDESDGEEVEEGNTEISGCSVENAFDEKGDTCVVLGEISVNVRVALLPYMESVFEEVFKVLECLHLNV</sequence>
<gene>
    <name evidence="2" type="ORF">MDA_GLEAN10017445</name>
</gene>
<organism evidence="2 3">
    <name type="scientific">Myotis davidii</name>
    <name type="common">David's myotis</name>
    <dbReference type="NCBI Taxonomy" id="225400"/>
    <lineage>
        <taxon>Eukaryota</taxon>
        <taxon>Metazoa</taxon>
        <taxon>Chordata</taxon>
        <taxon>Craniata</taxon>
        <taxon>Vertebrata</taxon>
        <taxon>Euteleostomi</taxon>
        <taxon>Mammalia</taxon>
        <taxon>Eutheria</taxon>
        <taxon>Laurasiatheria</taxon>
        <taxon>Chiroptera</taxon>
        <taxon>Yangochiroptera</taxon>
        <taxon>Vespertilionidae</taxon>
        <taxon>Myotis</taxon>
    </lineage>
</organism>
<evidence type="ECO:0000256" key="1">
    <source>
        <dbReference type="SAM" id="MobiDB-lite"/>
    </source>
</evidence>
<keyword evidence="3" id="KW-1185">Reference proteome</keyword>